<evidence type="ECO:0000313" key="3">
    <source>
        <dbReference type="Proteomes" id="UP000430519"/>
    </source>
</evidence>
<dbReference type="EMBL" id="WVHK01000159">
    <property type="protein sequence ID" value="MXV21972.1"/>
    <property type="molecule type" value="Genomic_DNA"/>
</dbReference>
<dbReference type="Proteomes" id="UP000430519">
    <property type="component" value="Unassembled WGS sequence"/>
</dbReference>
<evidence type="ECO:0000313" key="2">
    <source>
        <dbReference type="EMBL" id="MXV21972.1"/>
    </source>
</evidence>
<keyword evidence="3" id="KW-1185">Reference proteome</keyword>
<accession>A0A6I4YKC6</accession>
<reference evidence="2 3" key="1">
    <citation type="submission" date="2019-11" db="EMBL/GenBank/DDBJ databases">
        <title>Genome sequence of Deinococcus xianganensis Y35, AI-2 producing algicidal bacterium, isolated from lake water.</title>
        <authorList>
            <person name="Li Y."/>
        </authorList>
    </citation>
    <scope>NUCLEOTIDE SEQUENCE [LARGE SCALE GENOMIC DNA]</scope>
    <source>
        <strain evidence="2 3">Y35</strain>
    </source>
</reference>
<organism evidence="2 3">
    <name type="scientific">Deinococcus xianganensis</name>
    <dbReference type="NCBI Taxonomy" id="1507289"/>
    <lineage>
        <taxon>Bacteria</taxon>
        <taxon>Thermotogati</taxon>
        <taxon>Deinococcota</taxon>
        <taxon>Deinococci</taxon>
        <taxon>Deinococcales</taxon>
        <taxon>Deinococcaceae</taxon>
        <taxon>Deinococcus</taxon>
    </lineage>
</organism>
<feature type="region of interest" description="Disordered" evidence="1">
    <location>
        <begin position="27"/>
        <end position="60"/>
    </location>
</feature>
<feature type="compositionally biased region" description="Basic and acidic residues" evidence="1">
    <location>
        <begin position="39"/>
        <end position="60"/>
    </location>
</feature>
<dbReference type="RefSeq" id="WP_160982569.1">
    <property type="nucleotide sequence ID" value="NZ_WVHK01000159.1"/>
</dbReference>
<sequence length="60" mass="7128">MLTESEKALREWMLALPEDKAQLQALRDETEQQLSTHATDPKRRDEYQSKLDILDSELRR</sequence>
<evidence type="ECO:0000256" key="1">
    <source>
        <dbReference type="SAM" id="MobiDB-lite"/>
    </source>
</evidence>
<name>A0A6I4YKC6_9DEIO</name>
<dbReference type="AlphaFoldDB" id="A0A6I4YKC6"/>
<proteinExistence type="predicted"/>
<gene>
    <name evidence="2" type="ORF">GLX28_20335</name>
</gene>
<protein>
    <submittedName>
        <fullName evidence="2">Uncharacterized protein</fullName>
    </submittedName>
</protein>
<comment type="caution">
    <text evidence="2">The sequence shown here is derived from an EMBL/GenBank/DDBJ whole genome shotgun (WGS) entry which is preliminary data.</text>
</comment>